<dbReference type="Proteomes" id="UP000295805">
    <property type="component" value="Unassembled WGS sequence"/>
</dbReference>
<reference evidence="1 2" key="1">
    <citation type="submission" date="2019-03" db="EMBL/GenBank/DDBJ databases">
        <title>Root nodule microbial communities of legume samples collected from USA, Mexico and Botswana.</title>
        <authorList>
            <person name="Hirsch A."/>
        </authorList>
    </citation>
    <scope>NUCLEOTIDE SEQUENCE [LARGE SCALE GENOMIC DNA]</scope>
    <source>
        <strain evidence="1 2">55</strain>
    </source>
</reference>
<comment type="caution">
    <text evidence="1">The sequence shown here is derived from an EMBL/GenBank/DDBJ whole genome shotgun (WGS) entry which is preliminary data.</text>
</comment>
<protein>
    <submittedName>
        <fullName evidence="1">Uncharacterized protein</fullName>
    </submittedName>
</protein>
<dbReference type="EMBL" id="SMCX01000047">
    <property type="protein sequence ID" value="TCW18834.1"/>
    <property type="molecule type" value="Genomic_DNA"/>
</dbReference>
<name>A0A4R3ZKY9_9ACTN</name>
<evidence type="ECO:0000313" key="2">
    <source>
        <dbReference type="Proteomes" id="UP000295805"/>
    </source>
</evidence>
<evidence type="ECO:0000313" key="1">
    <source>
        <dbReference type="EMBL" id="TCW18834.1"/>
    </source>
</evidence>
<accession>A0A4R3ZKY9</accession>
<dbReference type="AlphaFoldDB" id="A0A4R3ZKY9"/>
<organism evidence="1 2">
    <name type="scientific">Dietzia cinnamea</name>
    <dbReference type="NCBI Taxonomy" id="321318"/>
    <lineage>
        <taxon>Bacteria</taxon>
        <taxon>Bacillati</taxon>
        <taxon>Actinomycetota</taxon>
        <taxon>Actinomycetes</taxon>
        <taxon>Mycobacteriales</taxon>
        <taxon>Dietziaceae</taxon>
        <taxon>Dietzia</taxon>
    </lineage>
</organism>
<proteinExistence type="predicted"/>
<gene>
    <name evidence="1" type="ORF">EDD19_1478</name>
</gene>
<sequence length="82" mass="8668">MAELGLDGFASLLAGSKKIINELHASVVVDRAEPSKASEHDGTQELNDREGGVDVAELCSNVRMCEDAVKGLPVLLDDSTTQ</sequence>